<evidence type="ECO:0000256" key="4">
    <source>
        <dbReference type="ARBA" id="ARBA00022737"/>
    </source>
</evidence>
<dbReference type="Gene3D" id="1.50.40.10">
    <property type="entry name" value="Mitochondrial carrier domain"/>
    <property type="match status" value="1"/>
</dbReference>
<name>A0A813EGN0_POLGL</name>
<feature type="non-terminal residue" evidence="8">
    <location>
        <position position="1"/>
    </location>
</feature>
<evidence type="ECO:0000313" key="9">
    <source>
        <dbReference type="Proteomes" id="UP000654075"/>
    </source>
</evidence>
<dbReference type="OMA" id="FRTIWAR"/>
<gene>
    <name evidence="8" type="ORF">PGLA1383_LOCUS15253</name>
</gene>
<comment type="caution">
    <text evidence="8">The sequence shown here is derived from an EMBL/GenBank/DDBJ whole genome shotgun (WGS) entry which is preliminary data.</text>
</comment>
<keyword evidence="3 6" id="KW-0812">Transmembrane</keyword>
<protein>
    <recommendedName>
        <fullName evidence="10">ADP,ATP carrier protein</fullName>
    </recommendedName>
</protein>
<keyword evidence="5 6" id="KW-0472">Membrane</keyword>
<evidence type="ECO:0000256" key="3">
    <source>
        <dbReference type="ARBA" id="ARBA00022692"/>
    </source>
</evidence>
<proteinExistence type="inferred from homology"/>
<dbReference type="GO" id="GO:0055085">
    <property type="term" value="P:transmembrane transport"/>
    <property type="evidence" value="ECO:0007669"/>
    <property type="project" value="InterPro"/>
</dbReference>
<reference evidence="8" key="1">
    <citation type="submission" date="2021-02" db="EMBL/GenBank/DDBJ databases">
        <authorList>
            <person name="Dougan E. K."/>
            <person name="Rhodes N."/>
            <person name="Thang M."/>
            <person name="Chan C."/>
        </authorList>
    </citation>
    <scope>NUCLEOTIDE SEQUENCE</scope>
</reference>
<evidence type="ECO:0000256" key="1">
    <source>
        <dbReference type="ARBA" id="ARBA00004141"/>
    </source>
</evidence>
<feature type="non-terminal residue" evidence="8">
    <location>
        <position position="163"/>
    </location>
</feature>
<dbReference type="GO" id="GO:0016020">
    <property type="term" value="C:membrane"/>
    <property type="evidence" value="ECO:0007669"/>
    <property type="project" value="UniProtKB-SubCell"/>
</dbReference>
<keyword evidence="9" id="KW-1185">Reference proteome</keyword>
<dbReference type="AlphaFoldDB" id="A0A813EGN0"/>
<dbReference type="OrthoDB" id="270584at2759"/>
<feature type="repeat" description="Solcar" evidence="6">
    <location>
        <begin position="78"/>
        <end position="163"/>
    </location>
</feature>
<keyword evidence="4" id="KW-0677">Repeat</keyword>
<evidence type="ECO:0000256" key="7">
    <source>
        <dbReference type="RuleBase" id="RU000488"/>
    </source>
</evidence>
<evidence type="ECO:0000256" key="5">
    <source>
        <dbReference type="ARBA" id="ARBA00023136"/>
    </source>
</evidence>
<sequence length="163" mass="17970">VIAPFDRVKIMYQTDATRLFSWRDVSSTMRRIFEQEGHRGLFRGHGATLLRVVPYSAISYTVFDPYKASLRQNVPGFGDVQVRFVAGAGAGATATMLTYPLDMLRARMAAHCGREAAYDGYTHAVSQIARTESVLALWSGLRPTLLGIVPYSGISFSVFGTLK</sequence>
<dbReference type="PANTHER" id="PTHR24089">
    <property type="entry name" value="SOLUTE CARRIER FAMILY 25"/>
    <property type="match status" value="1"/>
</dbReference>
<comment type="similarity">
    <text evidence="7">Belongs to the mitochondrial carrier (TC 2.A.29) family.</text>
</comment>
<accession>A0A813EGN0</accession>
<feature type="repeat" description="Solcar" evidence="6">
    <location>
        <begin position="1"/>
        <end position="69"/>
    </location>
</feature>
<dbReference type="SUPFAM" id="SSF103506">
    <property type="entry name" value="Mitochondrial carrier"/>
    <property type="match status" value="1"/>
</dbReference>
<dbReference type="InterPro" id="IPR023395">
    <property type="entry name" value="MCP_dom_sf"/>
</dbReference>
<dbReference type="Pfam" id="PF00153">
    <property type="entry name" value="Mito_carr"/>
    <property type="match status" value="2"/>
</dbReference>
<dbReference type="PROSITE" id="PS50920">
    <property type="entry name" value="SOLCAR"/>
    <property type="match status" value="2"/>
</dbReference>
<evidence type="ECO:0000256" key="6">
    <source>
        <dbReference type="PROSITE-ProRule" id="PRU00282"/>
    </source>
</evidence>
<dbReference type="InterPro" id="IPR018108">
    <property type="entry name" value="MCP_transmembrane"/>
</dbReference>
<evidence type="ECO:0000313" key="8">
    <source>
        <dbReference type="EMBL" id="CAE8596793.1"/>
    </source>
</evidence>
<keyword evidence="2 7" id="KW-0813">Transport</keyword>
<comment type="subcellular location">
    <subcellularLocation>
        <location evidence="1">Membrane</location>
        <topology evidence="1">Multi-pass membrane protein</topology>
    </subcellularLocation>
</comment>
<evidence type="ECO:0000256" key="2">
    <source>
        <dbReference type="ARBA" id="ARBA00022448"/>
    </source>
</evidence>
<evidence type="ECO:0008006" key="10">
    <source>
        <dbReference type="Google" id="ProtNLM"/>
    </source>
</evidence>
<dbReference type="Proteomes" id="UP000654075">
    <property type="component" value="Unassembled WGS sequence"/>
</dbReference>
<dbReference type="EMBL" id="CAJNNV010008927">
    <property type="protein sequence ID" value="CAE8596793.1"/>
    <property type="molecule type" value="Genomic_DNA"/>
</dbReference>
<dbReference type="InterPro" id="IPR002067">
    <property type="entry name" value="MCP"/>
</dbReference>
<organism evidence="8 9">
    <name type="scientific">Polarella glacialis</name>
    <name type="common">Dinoflagellate</name>
    <dbReference type="NCBI Taxonomy" id="89957"/>
    <lineage>
        <taxon>Eukaryota</taxon>
        <taxon>Sar</taxon>
        <taxon>Alveolata</taxon>
        <taxon>Dinophyceae</taxon>
        <taxon>Suessiales</taxon>
        <taxon>Suessiaceae</taxon>
        <taxon>Polarella</taxon>
    </lineage>
</organism>
<dbReference type="PRINTS" id="PR00926">
    <property type="entry name" value="MITOCARRIER"/>
</dbReference>